<feature type="signal peptide" evidence="5">
    <location>
        <begin position="1"/>
        <end position="25"/>
    </location>
</feature>
<name>A0A7C9KG05_9SPHN</name>
<dbReference type="AlphaFoldDB" id="A0A7C9KG05"/>
<keyword evidence="3" id="KW-0325">Glycoprotein</keyword>
<protein>
    <recommendedName>
        <fullName evidence="8">6-bladed beta-propeller</fullName>
    </recommendedName>
</protein>
<evidence type="ECO:0008006" key="8">
    <source>
        <dbReference type="Google" id="ProtNLM"/>
    </source>
</evidence>
<dbReference type="Gene3D" id="2.120.10.30">
    <property type="entry name" value="TolB, C-terminal domain"/>
    <property type="match status" value="1"/>
</dbReference>
<accession>A0A7C9KG05</accession>
<dbReference type="RefSeq" id="WP_152576194.1">
    <property type="nucleotide sequence ID" value="NZ_JAATJI010000001.1"/>
</dbReference>
<dbReference type="SUPFAM" id="SSF63829">
    <property type="entry name" value="Calcium-dependent phosphotriesterase"/>
    <property type="match status" value="1"/>
</dbReference>
<evidence type="ECO:0000256" key="5">
    <source>
        <dbReference type="SAM" id="SignalP"/>
    </source>
</evidence>
<keyword evidence="2" id="KW-0677">Repeat</keyword>
<sequence>MTRMIAALLAGLAAAALAPAGARQASGPSTYTVDKLPPPGPMVPDPNTYPNGFTADTGFFKLPAGRTMGSTSAVAVDSKGQVWVAERCGANSCAGSAVNPIMVFDRDGNFIRDFGGGLTVFPHGFYIDPQDNIWLTDARIANGAGGQVLKFSPDGKLLLALGTRGVAGTRGNSFTEPNAVVTAKDGTIFVADGHTPYKGIARIVKFAPDGRYLGEFGTPGKDRGQIEVPHALAIDSKGRLFVADRWNNRVSIFTQDGKFIDAWTGFGRPSGIAIDRNDILYSADSESRTPVGYGYNPRWKRGIRIGSVRDGKVTAFIPDPEPDPDKGATSGAEGIAVDGDGVIYGAQVKERQVARYTRAKP</sequence>
<dbReference type="Proteomes" id="UP000481327">
    <property type="component" value="Unassembled WGS sequence"/>
</dbReference>
<keyword evidence="1 5" id="KW-0732">Signal</keyword>
<dbReference type="InterPro" id="IPR001258">
    <property type="entry name" value="NHL_repeat"/>
</dbReference>
<dbReference type="OrthoDB" id="9792285at2"/>
<dbReference type="PANTHER" id="PTHR10680">
    <property type="entry name" value="PEPTIDYL-GLYCINE ALPHA-AMIDATING MONOOXYGENASE"/>
    <property type="match status" value="1"/>
</dbReference>
<keyword evidence="7" id="KW-1185">Reference proteome</keyword>
<evidence type="ECO:0000313" key="7">
    <source>
        <dbReference type="Proteomes" id="UP000481327"/>
    </source>
</evidence>
<dbReference type="InterPro" id="IPR011042">
    <property type="entry name" value="6-blade_b-propeller_TolB-like"/>
</dbReference>
<evidence type="ECO:0000256" key="3">
    <source>
        <dbReference type="ARBA" id="ARBA00023180"/>
    </source>
</evidence>
<gene>
    <name evidence="6" type="ORF">F3168_00375</name>
</gene>
<feature type="chain" id="PRO_5028835695" description="6-bladed beta-propeller" evidence="5">
    <location>
        <begin position="26"/>
        <end position="361"/>
    </location>
</feature>
<organism evidence="6 7">
    <name type="scientific">Sandarakinorhabdus fusca</name>
    <dbReference type="NCBI Taxonomy" id="1439888"/>
    <lineage>
        <taxon>Bacteria</taxon>
        <taxon>Pseudomonadati</taxon>
        <taxon>Pseudomonadota</taxon>
        <taxon>Alphaproteobacteria</taxon>
        <taxon>Sphingomonadales</taxon>
        <taxon>Sphingosinicellaceae</taxon>
        <taxon>Sandarakinorhabdus</taxon>
    </lineage>
</organism>
<evidence type="ECO:0000256" key="1">
    <source>
        <dbReference type="ARBA" id="ARBA00022729"/>
    </source>
</evidence>
<evidence type="ECO:0000256" key="2">
    <source>
        <dbReference type="ARBA" id="ARBA00022737"/>
    </source>
</evidence>
<feature type="repeat" description="NHL" evidence="4">
    <location>
        <begin position="213"/>
        <end position="256"/>
    </location>
</feature>
<reference evidence="6 7" key="1">
    <citation type="submission" date="2019-09" db="EMBL/GenBank/DDBJ databases">
        <title>Polymorphobacter sp. isolated from a lake in China.</title>
        <authorList>
            <person name="Liu Z."/>
        </authorList>
    </citation>
    <scope>NUCLEOTIDE SEQUENCE [LARGE SCALE GENOMIC DNA]</scope>
    <source>
        <strain evidence="6 7">D40P</strain>
    </source>
</reference>
<dbReference type="Pfam" id="PF01436">
    <property type="entry name" value="NHL"/>
    <property type="match status" value="1"/>
</dbReference>
<evidence type="ECO:0000313" key="6">
    <source>
        <dbReference type="EMBL" id="MQT15720.1"/>
    </source>
</evidence>
<dbReference type="EMBL" id="WIOL01000001">
    <property type="protein sequence ID" value="MQT15720.1"/>
    <property type="molecule type" value="Genomic_DNA"/>
</dbReference>
<evidence type="ECO:0000256" key="4">
    <source>
        <dbReference type="PROSITE-ProRule" id="PRU00504"/>
    </source>
</evidence>
<proteinExistence type="predicted"/>
<dbReference type="PROSITE" id="PS51125">
    <property type="entry name" value="NHL"/>
    <property type="match status" value="1"/>
</dbReference>
<dbReference type="CDD" id="cd14958">
    <property type="entry name" value="NHL_PAL_like"/>
    <property type="match status" value="1"/>
</dbReference>
<comment type="caution">
    <text evidence="6">The sequence shown here is derived from an EMBL/GenBank/DDBJ whole genome shotgun (WGS) entry which is preliminary data.</text>
</comment>